<dbReference type="Proteomes" id="UP001335648">
    <property type="component" value="Unassembled WGS sequence"/>
</dbReference>
<evidence type="ECO:0000313" key="2">
    <source>
        <dbReference type="Proteomes" id="UP001335648"/>
    </source>
</evidence>
<reference evidence="1 2" key="1">
    <citation type="journal article" date="2023" name="Mol. Biol. Evol.">
        <title>Genomics of Secondarily Temperate Adaptation in the Only Non-Antarctic Icefish.</title>
        <authorList>
            <person name="Rivera-Colon A.G."/>
            <person name="Rayamajhi N."/>
            <person name="Minhas B.F."/>
            <person name="Madrigal G."/>
            <person name="Bilyk K.T."/>
            <person name="Yoon V."/>
            <person name="Hune M."/>
            <person name="Gregory S."/>
            <person name="Cheng C.H.C."/>
            <person name="Catchen J.M."/>
        </authorList>
    </citation>
    <scope>NUCLEOTIDE SEQUENCE [LARGE SCALE GENOMIC DNA]</scope>
    <source>
        <strain evidence="1">JC2023a</strain>
    </source>
</reference>
<name>A0AAN8BCS0_9TELE</name>
<keyword evidence="2" id="KW-1185">Reference proteome</keyword>
<dbReference type="AlphaFoldDB" id="A0AAN8BCS0"/>
<dbReference type="EMBL" id="JAULUE010002062">
    <property type="protein sequence ID" value="KAK5882791.1"/>
    <property type="molecule type" value="Genomic_DNA"/>
</dbReference>
<sequence length="84" mass="9473">MLVPRLAVRPEDIKMSVSLRRGDSLESQRVRRVLTRCRESAWSPETSIRPEFLVLLHQHASISECVSNQRRGIAAVSLSVFTGV</sequence>
<gene>
    <name evidence="1" type="ORF">CesoFtcFv8_021340</name>
</gene>
<comment type="caution">
    <text evidence="1">The sequence shown here is derived from an EMBL/GenBank/DDBJ whole genome shotgun (WGS) entry which is preliminary data.</text>
</comment>
<protein>
    <submittedName>
        <fullName evidence="1">Uncharacterized protein</fullName>
    </submittedName>
</protein>
<proteinExistence type="predicted"/>
<accession>A0AAN8BCS0</accession>
<organism evidence="1 2">
    <name type="scientific">Champsocephalus esox</name>
    <name type="common">pike icefish</name>
    <dbReference type="NCBI Taxonomy" id="159716"/>
    <lineage>
        <taxon>Eukaryota</taxon>
        <taxon>Metazoa</taxon>
        <taxon>Chordata</taxon>
        <taxon>Craniata</taxon>
        <taxon>Vertebrata</taxon>
        <taxon>Euteleostomi</taxon>
        <taxon>Actinopterygii</taxon>
        <taxon>Neopterygii</taxon>
        <taxon>Teleostei</taxon>
        <taxon>Neoteleostei</taxon>
        <taxon>Acanthomorphata</taxon>
        <taxon>Eupercaria</taxon>
        <taxon>Perciformes</taxon>
        <taxon>Notothenioidei</taxon>
        <taxon>Channichthyidae</taxon>
        <taxon>Champsocephalus</taxon>
    </lineage>
</organism>
<evidence type="ECO:0000313" key="1">
    <source>
        <dbReference type="EMBL" id="KAK5882791.1"/>
    </source>
</evidence>